<name>A0A250KIG6_9BACT</name>
<dbReference type="AlphaFoldDB" id="A0A250KIG6"/>
<feature type="signal peptide" evidence="1">
    <location>
        <begin position="1"/>
        <end position="22"/>
    </location>
</feature>
<feature type="chain" id="PRO_5013395339" description="Tetratricopeptide repeat protein" evidence="1">
    <location>
        <begin position="23"/>
        <end position="213"/>
    </location>
</feature>
<evidence type="ECO:0008006" key="4">
    <source>
        <dbReference type="Google" id="ProtNLM"/>
    </source>
</evidence>
<evidence type="ECO:0000313" key="2">
    <source>
        <dbReference type="EMBL" id="BBA29440.1"/>
    </source>
</evidence>
<dbReference type="EMBL" id="AP018049">
    <property type="protein sequence ID" value="BBA29440.1"/>
    <property type="molecule type" value="Genomic_DNA"/>
</dbReference>
<reference evidence="2 3" key="1">
    <citation type="submission" date="2017-05" db="EMBL/GenBank/DDBJ databases">
        <title>whole genome sequence of Prevotella melaninogenica GAI 07411.</title>
        <authorList>
            <person name="Kondo Y."/>
            <person name="Hoshino T."/>
        </authorList>
    </citation>
    <scope>NUCLEOTIDE SEQUENCE [LARGE SCALE GENOMIC DNA]</scope>
    <source>
        <strain evidence="2 3">GAI 07411</strain>
    </source>
</reference>
<sequence length="213" mass="24402">MKTLVSKIVVIVALMFATSMNAQNNNQFEAQLKTTLSNVKADEATSIVKGMDELKRMEMQYPDAWLPTYYRVFYALQYAARSPQSDYSSLFLDAVKADLEALQTKKGVDRSEQFTLKGFYYAALITQNPSVNGKLYYIDAICYYKSAIGINPSNPRPRVLLYIFFEKMSKETGRPSMNTPKDLETIKELFAKEKQNGMQPAWGRNLIDYFKLK</sequence>
<dbReference type="RefSeq" id="WP_120174662.1">
    <property type="nucleotide sequence ID" value="NZ_AP018049.1"/>
</dbReference>
<proteinExistence type="predicted"/>
<dbReference type="OrthoDB" id="1150971at2"/>
<accession>A0A250KIG6</accession>
<keyword evidence="1" id="KW-0732">Signal</keyword>
<protein>
    <recommendedName>
        <fullName evidence="4">Tetratricopeptide repeat protein</fullName>
    </recommendedName>
</protein>
<dbReference type="Proteomes" id="UP000267517">
    <property type="component" value="Chromosome I"/>
</dbReference>
<gene>
    <name evidence="2" type="ORF">PMEL1_01378</name>
</gene>
<evidence type="ECO:0000313" key="3">
    <source>
        <dbReference type="Proteomes" id="UP000267517"/>
    </source>
</evidence>
<evidence type="ECO:0000256" key="1">
    <source>
        <dbReference type="SAM" id="SignalP"/>
    </source>
</evidence>
<organism evidence="2 3">
    <name type="scientific">Prevotella melaninogenica</name>
    <dbReference type="NCBI Taxonomy" id="28132"/>
    <lineage>
        <taxon>Bacteria</taxon>
        <taxon>Pseudomonadati</taxon>
        <taxon>Bacteroidota</taxon>
        <taxon>Bacteroidia</taxon>
        <taxon>Bacteroidales</taxon>
        <taxon>Prevotellaceae</taxon>
        <taxon>Prevotella</taxon>
    </lineage>
</organism>